<dbReference type="AlphaFoldDB" id="A0A6C2UGD4"/>
<dbReference type="InterPro" id="IPR013424">
    <property type="entry name" value="Ice-binding_C"/>
</dbReference>
<evidence type="ECO:0000256" key="1">
    <source>
        <dbReference type="SAM" id="Phobius"/>
    </source>
</evidence>
<gene>
    <name evidence="3" type="ORF">SCARR_01292</name>
</gene>
<evidence type="ECO:0000313" key="4">
    <source>
        <dbReference type="Proteomes" id="UP000346198"/>
    </source>
</evidence>
<keyword evidence="4" id="KW-1185">Reference proteome</keyword>
<keyword evidence="1" id="KW-0472">Membrane</keyword>
<proteinExistence type="predicted"/>
<accession>A0A6C2UGD4</accession>
<evidence type="ECO:0008006" key="5">
    <source>
        <dbReference type="Google" id="ProtNLM"/>
    </source>
</evidence>
<feature type="signal peptide" evidence="2">
    <location>
        <begin position="1"/>
        <end position="22"/>
    </location>
</feature>
<keyword evidence="2" id="KW-0732">Signal</keyword>
<dbReference type="Proteomes" id="UP000346198">
    <property type="component" value="Unassembled WGS sequence"/>
</dbReference>
<name>A0A6C2UGD4_9BACT</name>
<protein>
    <recommendedName>
        <fullName evidence="5">PEP-CTERM protein-sorting domain-containing protein</fullName>
    </recommendedName>
</protein>
<organism evidence="3 4">
    <name type="scientific">Pontiella sulfatireligans</name>
    <dbReference type="NCBI Taxonomy" id="2750658"/>
    <lineage>
        <taxon>Bacteria</taxon>
        <taxon>Pseudomonadati</taxon>
        <taxon>Kiritimatiellota</taxon>
        <taxon>Kiritimatiellia</taxon>
        <taxon>Kiritimatiellales</taxon>
        <taxon>Pontiellaceae</taxon>
        <taxon>Pontiella</taxon>
    </lineage>
</organism>
<dbReference type="EMBL" id="CAAHFH010000001">
    <property type="protein sequence ID" value="VGO19235.1"/>
    <property type="molecule type" value="Genomic_DNA"/>
</dbReference>
<evidence type="ECO:0000256" key="2">
    <source>
        <dbReference type="SAM" id="SignalP"/>
    </source>
</evidence>
<keyword evidence="1" id="KW-0812">Transmembrane</keyword>
<dbReference type="NCBIfam" id="TIGR02595">
    <property type="entry name" value="PEP_CTERM"/>
    <property type="match status" value="1"/>
</dbReference>
<feature type="chain" id="PRO_5025522623" description="PEP-CTERM protein-sorting domain-containing protein" evidence="2">
    <location>
        <begin position="23"/>
        <end position="389"/>
    </location>
</feature>
<evidence type="ECO:0000313" key="3">
    <source>
        <dbReference type="EMBL" id="VGO19235.1"/>
    </source>
</evidence>
<dbReference type="RefSeq" id="WP_136060650.1">
    <property type="nucleotide sequence ID" value="NZ_CAAHFH010000001.1"/>
</dbReference>
<reference evidence="3 4" key="1">
    <citation type="submission" date="2019-04" db="EMBL/GenBank/DDBJ databases">
        <authorList>
            <person name="Van Vliet M D."/>
        </authorList>
    </citation>
    <scope>NUCLEOTIDE SEQUENCE [LARGE SCALE GENOMIC DNA]</scope>
    <source>
        <strain evidence="3 4">F21</strain>
    </source>
</reference>
<keyword evidence="1" id="KW-1133">Transmembrane helix</keyword>
<feature type="transmembrane region" description="Helical" evidence="1">
    <location>
        <begin position="368"/>
        <end position="387"/>
    </location>
</feature>
<sequence length="389" mass="38042">MNKITGAVLAIAVLGLADTSVANVDWAAGATGNWTNGANWVGGSIPAAGDLVEFNGGNAVATIDSDVGTFAKTQTGDVAGSGTDTINVATGGSIGFSQLRLANAASTTSILNIDGGAVSYASGNAAIGYSGTGIINLDSGSFTSSIDLDLGRNSGSRGELNMSGGNMSVAADFMIASFSAPDNSGHFGITAGTAIIGGDLSVGMYGTGTAVLSGGSVTADRARVGGMNTGSGTLTVDADGLLTVGQLNVGGSAGLTGAANLNGGTVNADNISIGASGTLSLLSAASLSGFTNMSFSADGLLVWEGDHTADVATLVAAGTLTGSGGIVDINTLDLGTDYDQVFGTGDNLLVSKFDGSNTSVYTVIPEPATLGLVAAMGATLLFVRRAFRM</sequence>